<sequence>MTRSHPEQALECPRCSSTNTKFCYYNNYSLSQPRYFCKGCRRYWTHGGSLRNVPVGGGCRKNKRSSNSSSSSSTSSSSSKKPQDQDLTITHSTSLLPILIPPPLPYRPTDDLTFTTRSPSFAFGSNAAATDTMQQPSAAPSATANGFLDILRSGFADIQSPRTGLGNLYFGMTTGVNEGGGLLSFEGAGLASTATESTTSCHGLSCRALDGVLDHNKVVPGLPWQEANMDLGRDSWTGGSVGSSSFQGLINSSML</sequence>
<dbReference type="AlphaFoldDB" id="A0AAQ3KAE7"/>
<accession>A0AAQ3KAE7</accession>
<evidence type="ECO:0000256" key="3">
    <source>
        <dbReference type="ARBA" id="ARBA00022833"/>
    </source>
</evidence>
<dbReference type="Proteomes" id="UP001327560">
    <property type="component" value="Chromosome 4"/>
</dbReference>
<evidence type="ECO:0000313" key="13">
    <source>
        <dbReference type="Proteomes" id="UP001327560"/>
    </source>
</evidence>
<dbReference type="InterPro" id="IPR045174">
    <property type="entry name" value="Dof"/>
</dbReference>
<evidence type="ECO:0000256" key="1">
    <source>
        <dbReference type="ARBA" id="ARBA00022723"/>
    </source>
</evidence>
<dbReference type="EMBL" id="CP136893">
    <property type="protein sequence ID" value="WOL04812.1"/>
    <property type="molecule type" value="Genomic_DNA"/>
</dbReference>
<keyword evidence="5 8" id="KW-0238">DNA-binding</keyword>
<gene>
    <name evidence="12" type="ORF">Cni_G13534</name>
</gene>
<dbReference type="Pfam" id="PF02701">
    <property type="entry name" value="Zn_ribbon_Dof"/>
    <property type="match status" value="1"/>
</dbReference>
<organism evidence="12 13">
    <name type="scientific">Canna indica</name>
    <name type="common">Indian-shot</name>
    <dbReference type="NCBI Taxonomy" id="4628"/>
    <lineage>
        <taxon>Eukaryota</taxon>
        <taxon>Viridiplantae</taxon>
        <taxon>Streptophyta</taxon>
        <taxon>Embryophyta</taxon>
        <taxon>Tracheophyta</taxon>
        <taxon>Spermatophyta</taxon>
        <taxon>Magnoliopsida</taxon>
        <taxon>Liliopsida</taxon>
        <taxon>Zingiberales</taxon>
        <taxon>Cannaceae</taxon>
        <taxon>Canna</taxon>
    </lineage>
</organism>
<evidence type="ECO:0000256" key="10">
    <source>
        <dbReference type="SAM" id="MobiDB-lite"/>
    </source>
</evidence>
<keyword evidence="7 8" id="KW-0539">Nucleus</keyword>
<comment type="subcellular location">
    <subcellularLocation>
        <location evidence="8 9">Nucleus</location>
    </subcellularLocation>
</comment>
<proteinExistence type="predicted"/>
<reference evidence="12 13" key="1">
    <citation type="submission" date="2023-10" db="EMBL/GenBank/DDBJ databases">
        <title>Chromosome-scale genome assembly provides insights into flower coloration mechanisms of Canna indica.</title>
        <authorList>
            <person name="Li C."/>
        </authorList>
    </citation>
    <scope>NUCLEOTIDE SEQUENCE [LARGE SCALE GENOMIC DNA]</scope>
    <source>
        <tissue evidence="12">Flower</tissue>
    </source>
</reference>
<dbReference type="InterPro" id="IPR003851">
    <property type="entry name" value="Znf_Dof"/>
</dbReference>
<feature type="domain" description="Dof-type" evidence="11">
    <location>
        <begin position="10"/>
        <end position="64"/>
    </location>
</feature>
<evidence type="ECO:0000256" key="6">
    <source>
        <dbReference type="ARBA" id="ARBA00023163"/>
    </source>
</evidence>
<keyword evidence="13" id="KW-1185">Reference proteome</keyword>
<dbReference type="GO" id="GO:0005634">
    <property type="term" value="C:nucleus"/>
    <property type="evidence" value="ECO:0007669"/>
    <property type="project" value="UniProtKB-SubCell"/>
</dbReference>
<dbReference type="GO" id="GO:0003700">
    <property type="term" value="F:DNA-binding transcription factor activity"/>
    <property type="evidence" value="ECO:0007669"/>
    <property type="project" value="UniProtKB-UniRule"/>
</dbReference>
<feature type="compositionally biased region" description="Low complexity" evidence="10">
    <location>
        <begin position="65"/>
        <end position="79"/>
    </location>
</feature>
<dbReference type="PROSITE" id="PS01361">
    <property type="entry name" value="ZF_DOF_1"/>
    <property type="match status" value="1"/>
</dbReference>
<evidence type="ECO:0000313" key="12">
    <source>
        <dbReference type="EMBL" id="WOL04812.1"/>
    </source>
</evidence>
<keyword evidence="3 9" id="KW-0862">Zinc</keyword>
<comment type="function">
    <text evidence="9">Transcription factor that binds specifically to a 5'-AA[AG]G-3' consensus core sequence.</text>
</comment>
<keyword evidence="6 9" id="KW-0804">Transcription</keyword>
<evidence type="ECO:0000256" key="2">
    <source>
        <dbReference type="ARBA" id="ARBA00022771"/>
    </source>
</evidence>
<keyword evidence="4 9" id="KW-0805">Transcription regulation</keyword>
<evidence type="ECO:0000259" key="11">
    <source>
        <dbReference type="PROSITE" id="PS50884"/>
    </source>
</evidence>
<keyword evidence="1 9" id="KW-0479">Metal-binding</keyword>
<evidence type="ECO:0000256" key="8">
    <source>
        <dbReference type="PROSITE-ProRule" id="PRU00071"/>
    </source>
</evidence>
<protein>
    <recommendedName>
        <fullName evidence="9">Dof zinc finger protein</fullName>
    </recommendedName>
</protein>
<dbReference type="GO" id="GO:0008270">
    <property type="term" value="F:zinc ion binding"/>
    <property type="evidence" value="ECO:0007669"/>
    <property type="project" value="UniProtKB-KW"/>
</dbReference>
<evidence type="ECO:0000256" key="9">
    <source>
        <dbReference type="RuleBase" id="RU369094"/>
    </source>
</evidence>
<dbReference type="PANTHER" id="PTHR31992:SF141">
    <property type="entry name" value="DOF ZINC FINGER PROTEIN DOF1.4"/>
    <property type="match status" value="1"/>
</dbReference>
<feature type="region of interest" description="Disordered" evidence="10">
    <location>
        <begin position="54"/>
        <end position="85"/>
    </location>
</feature>
<dbReference type="PANTHER" id="PTHR31992">
    <property type="entry name" value="DOF ZINC FINGER PROTEIN DOF1.4-RELATED"/>
    <property type="match status" value="1"/>
</dbReference>
<dbReference type="GO" id="GO:0003677">
    <property type="term" value="F:DNA binding"/>
    <property type="evidence" value="ECO:0007669"/>
    <property type="project" value="UniProtKB-UniRule"/>
</dbReference>
<dbReference type="PROSITE" id="PS50884">
    <property type="entry name" value="ZF_DOF_2"/>
    <property type="match status" value="1"/>
</dbReference>
<evidence type="ECO:0000256" key="7">
    <source>
        <dbReference type="ARBA" id="ARBA00023242"/>
    </source>
</evidence>
<name>A0AAQ3KAE7_9LILI</name>
<evidence type="ECO:0000256" key="5">
    <source>
        <dbReference type="ARBA" id="ARBA00023125"/>
    </source>
</evidence>
<keyword evidence="2 8" id="KW-0863">Zinc-finger</keyword>
<evidence type="ECO:0000256" key="4">
    <source>
        <dbReference type="ARBA" id="ARBA00023015"/>
    </source>
</evidence>